<evidence type="ECO:0000313" key="2">
    <source>
        <dbReference type="EMBL" id="KAJ5199528.1"/>
    </source>
</evidence>
<gene>
    <name evidence="2" type="ORF">N7472_004732</name>
</gene>
<feature type="compositionally biased region" description="Basic residues" evidence="1">
    <location>
        <begin position="85"/>
        <end position="95"/>
    </location>
</feature>
<keyword evidence="3" id="KW-1185">Reference proteome</keyword>
<name>A0A9W9JM64_9EURO</name>
<sequence>MITRLESEDCLESNTIPVMGITIFRQMKARVIEAHCTLEILVIKKTDLLDFIDQQSRKQEYGYSACVPTSSKVLESPQFPRRLKKSSRKAGKVKTARGGTLRRIF</sequence>
<dbReference type="Proteomes" id="UP001150879">
    <property type="component" value="Unassembled WGS sequence"/>
</dbReference>
<accession>A0A9W9JM64</accession>
<protein>
    <submittedName>
        <fullName evidence="2">Uncharacterized protein</fullName>
    </submittedName>
</protein>
<evidence type="ECO:0000256" key="1">
    <source>
        <dbReference type="SAM" id="MobiDB-lite"/>
    </source>
</evidence>
<dbReference type="AlphaFoldDB" id="A0A9W9JM64"/>
<dbReference type="EMBL" id="JAPQKP010000003">
    <property type="protein sequence ID" value="KAJ5199528.1"/>
    <property type="molecule type" value="Genomic_DNA"/>
</dbReference>
<feature type="region of interest" description="Disordered" evidence="1">
    <location>
        <begin position="85"/>
        <end position="105"/>
    </location>
</feature>
<dbReference type="OrthoDB" id="4177740at2759"/>
<reference evidence="2" key="1">
    <citation type="submission" date="2022-11" db="EMBL/GenBank/DDBJ databases">
        <authorList>
            <person name="Petersen C."/>
        </authorList>
    </citation>
    <scope>NUCLEOTIDE SEQUENCE</scope>
    <source>
        <strain evidence="2">IBT 16849</strain>
    </source>
</reference>
<comment type="caution">
    <text evidence="2">The sequence shown here is derived from an EMBL/GenBank/DDBJ whole genome shotgun (WGS) entry which is preliminary data.</text>
</comment>
<proteinExistence type="predicted"/>
<evidence type="ECO:0000313" key="3">
    <source>
        <dbReference type="Proteomes" id="UP001150879"/>
    </source>
</evidence>
<organism evidence="2 3">
    <name type="scientific">Penicillium cf. griseofulvum</name>
    <dbReference type="NCBI Taxonomy" id="2972120"/>
    <lineage>
        <taxon>Eukaryota</taxon>
        <taxon>Fungi</taxon>
        <taxon>Dikarya</taxon>
        <taxon>Ascomycota</taxon>
        <taxon>Pezizomycotina</taxon>
        <taxon>Eurotiomycetes</taxon>
        <taxon>Eurotiomycetidae</taxon>
        <taxon>Eurotiales</taxon>
        <taxon>Aspergillaceae</taxon>
        <taxon>Penicillium</taxon>
    </lineage>
</organism>
<reference evidence="2" key="2">
    <citation type="journal article" date="2023" name="IMA Fungus">
        <title>Comparative genomic study of the Penicillium genus elucidates a diverse pangenome and 15 lateral gene transfer events.</title>
        <authorList>
            <person name="Petersen C."/>
            <person name="Sorensen T."/>
            <person name="Nielsen M.R."/>
            <person name="Sondergaard T.E."/>
            <person name="Sorensen J.L."/>
            <person name="Fitzpatrick D.A."/>
            <person name="Frisvad J.C."/>
            <person name="Nielsen K.L."/>
        </authorList>
    </citation>
    <scope>NUCLEOTIDE SEQUENCE</scope>
    <source>
        <strain evidence="2">IBT 16849</strain>
    </source>
</reference>